<sequence>MPQEQYFVEVILKARRRKTGTQKIGTRPVGKFDIKSNAWEYLVHWAGWPDSDNSYEPANNLVGCTRLLEEFWEAAGQEGFLTNVVDFEIDAPEKWIEKERNYFWTHHTVDEVQGQNNNPKQKHAIGSISKPRTPKQPIPSPSRTRRVVESSPRTPSPSPKKSYFSETKPTYDSGDESSTEGGSHETPTKMPKLRILGPRPPTPGRSALQYTIDFDAAPTPEPGVSTDEPMAEAPPASSNGGPPSPPPSPPTRRSGGIKFVENIGLENPVMSTKSRLAKAPIAQGIPRASPVPVPPPKNAPAPASAPVSEDDAMDVDLVPTLVPDANVDERVDDADELGPMLASMEPFNEDGIGGAGFYDSNEDRYAGCGLPKNGDPYGASANDNAAFDVDMPDTAFSVDEFLTTVPIPKDVNKPDADDYRPNRPINDEPVSFGKWIWAGRVTMTVNAIARTLCERATVTDATEADTPRLASFILSRNPLELTALFDIQDIRAFLPAFKPHQYARLFAEGADGENLAVFSEFMARKQQAVLLPALWDEKLIGCLLFISSSSRYFLQEVATPKELYVDTPCLVAILFVGNSDVPAIQDHYKHVLPPMERTVERAVLSPEQWRKSIREEKRYHTALHIIQLPVHVREFVYSHPSTVWCKIPDGDADEREDHQTQLLRHILRKSKAGSVAPEDLPAETHTVFVHVGALRNIHNLPHLMQRRLRPDVRFCLYGAHETVHPSRWGFREIYLLGGIVTFTPEALVDDAWAVLRTIRNINAHPLWTCYLLPQVLGLAHELIETRSNETAEYRDSLPYTLDQIFKTIEKGQVSLMPTPANDPSDEQISRWVVDRVLLRPQTTQAVLDCCIEAFEEAYASAPAASWSTIAKNDVLADMRRVQVQPIFVHQYRRFVVLDSSSDLSRYKPVDGIECTPVGNFTFGDDFNRESGC</sequence>
<evidence type="ECO:0000313" key="6">
    <source>
        <dbReference type="Proteomes" id="UP001215598"/>
    </source>
</evidence>
<accession>A0AAD7KBZ8</accession>
<reference evidence="5" key="1">
    <citation type="submission" date="2023-03" db="EMBL/GenBank/DDBJ databases">
        <title>Massive genome expansion in bonnet fungi (Mycena s.s.) driven by repeated elements and novel gene families across ecological guilds.</title>
        <authorList>
            <consortium name="Lawrence Berkeley National Laboratory"/>
            <person name="Harder C.B."/>
            <person name="Miyauchi S."/>
            <person name="Viragh M."/>
            <person name="Kuo A."/>
            <person name="Thoen E."/>
            <person name="Andreopoulos B."/>
            <person name="Lu D."/>
            <person name="Skrede I."/>
            <person name="Drula E."/>
            <person name="Henrissat B."/>
            <person name="Morin E."/>
            <person name="Kohler A."/>
            <person name="Barry K."/>
            <person name="LaButti K."/>
            <person name="Morin E."/>
            <person name="Salamov A."/>
            <person name="Lipzen A."/>
            <person name="Mereny Z."/>
            <person name="Hegedus B."/>
            <person name="Baldrian P."/>
            <person name="Stursova M."/>
            <person name="Weitz H."/>
            <person name="Taylor A."/>
            <person name="Grigoriev I.V."/>
            <person name="Nagy L.G."/>
            <person name="Martin F."/>
            <person name="Kauserud H."/>
        </authorList>
    </citation>
    <scope>NUCLEOTIDE SEQUENCE</scope>
    <source>
        <strain evidence="5">CBHHK182m</strain>
    </source>
</reference>
<dbReference type="Gene3D" id="2.40.50.40">
    <property type="match status" value="1"/>
</dbReference>
<dbReference type="GO" id="GO:0005634">
    <property type="term" value="C:nucleus"/>
    <property type="evidence" value="ECO:0007669"/>
    <property type="project" value="UniProtKB-SubCell"/>
</dbReference>
<dbReference type="SMART" id="SM00298">
    <property type="entry name" value="CHROMO"/>
    <property type="match status" value="1"/>
</dbReference>
<comment type="caution">
    <text evidence="5">The sequence shown here is derived from an EMBL/GenBank/DDBJ whole genome shotgun (WGS) entry which is preliminary data.</text>
</comment>
<feature type="domain" description="Chromo" evidence="4">
    <location>
        <begin position="6"/>
        <end position="73"/>
    </location>
</feature>
<organism evidence="5 6">
    <name type="scientific">Mycena metata</name>
    <dbReference type="NCBI Taxonomy" id="1033252"/>
    <lineage>
        <taxon>Eukaryota</taxon>
        <taxon>Fungi</taxon>
        <taxon>Dikarya</taxon>
        <taxon>Basidiomycota</taxon>
        <taxon>Agaricomycotina</taxon>
        <taxon>Agaricomycetes</taxon>
        <taxon>Agaricomycetidae</taxon>
        <taxon>Agaricales</taxon>
        <taxon>Marasmiineae</taxon>
        <taxon>Mycenaceae</taxon>
        <taxon>Mycena</taxon>
    </lineage>
</organism>
<evidence type="ECO:0000259" key="4">
    <source>
        <dbReference type="PROSITE" id="PS50013"/>
    </source>
</evidence>
<protein>
    <recommendedName>
        <fullName evidence="4">Chromo domain-containing protein</fullName>
    </recommendedName>
</protein>
<dbReference type="AlphaFoldDB" id="A0AAD7KBZ8"/>
<proteinExistence type="predicted"/>
<dbReference type="SUPFAM" id="SSF54160">
    <property type="entry name" value="Chromo domain-like"/>
    <property type="match status" value="1"/>
</dbReference>
<evidence type="ECO:0000256" key="3">
    <source>
        <dbReference type="SAM" id="MobiDB-lite"/>
    </source>
</evidence>
<dbReference type="InterPro" id="IPR023780">
    <property type="entry name" value="Chromo_domain"/>
</dbReference>
<dbReference type="InterPro" id="IPR000953">
    <property type="entry name" value="Chromo/chromo_shadow_dom"/>
</dbReference>
<dbReference type="Pfam" id="PF00385">
    <property type="entry name" value="Chromo"/>
    <property type="match status" value="1"/>
</dbReference>
<keyword evidence="6" id="KW-1185">Reference proteome</keyword>
<feature type="region of interest" description="Disordered" evidence="3">
    <location>
        <begin position="112"/>
        <end position="258"/>
    </location>
</feature>
<evidence type="ECO:0000256" key="1">
    <source>
        <dbReference type="ARBA" id="ARBA00004123"/>
    </source>
</evidence>
<dbReference type="CDD" id="cd18968">
    <property type="entry name" value="chromodomain"/>
    <property type="match status" value="1"/>
</dbReference>
<dbReference type="InterPro" id="IPR016197">
    <property type="entry name" value="Chromo-like_dom_sf"/>
</dbReference>
<comment type="subcellular location">
    <subcellularLocation>
        <location evidence="1">Nucleus</location>
    </subcellularLocation>
</comment>
<evidence type="ECO:0000313" key="5">
    <source>
        <dbReference type="EMBL" id="KAJ7782690.1"/>
    </source>
</evidence>
<dbReference type="Proteomes" id="UP001215598">
    <property type="component" value="Unassembled WGS sequence"/>
</dbReference>
<dbReference type="InterPro" id="IPR051219">
    <property type="entry name" value="Heterochromatin_chromo-domain"/>
</dbReference>
<evidence type="ECO:0000256" key="2">
    <source>
        <dbReference type="ARBA" id="ARBA00023242"/>
    </source>
</evidence>
<feature type="region of interest" description="Disordered" evidence="3">
    <location>
        <begin position="276"/>
        <end position="309"/>
    </location>
</feature>
<feature type="compositionally biased region" description="Pro residues" evidence="3">
    <location>
        <begin position="289"/>
        <end position="299"/>
    </location>
</feature>
<dbReference type="EMBL" id="JARKIB010000003">
    <property type="protein sequence ID" value="KAJ7782690.1"/>
    <property type="molecule type" value="Genomic_DNA"/>
</dbReference>
<dbReference type="GO" id="GO:0006338">
    <property type="term" value="P:chromatin remodeling"/>
    <property type="evidence" value="ECO:0007669"/>
    <property type="project" value="UniProtKB-ARBA"/>
</dbReference>
<dbReference type="PANTHER" id="PTHR22812">
    <property type="entry name" value="CHROMOBOX PROTEIN"/>
    <property type="match status" value="1"/>
</dbReference>
<keyword evidence="2" id="KW-0539">Nucleus</keyword>
<name>A0AAD7KBZ8_9AGAR</name>
<gene>
    <name evidence="5" type="ORF">B0H16DRAFT_1493982</name>
</gene>
<dbReference type="PROSITE" id="PS50013">
    <property type="entry name" value="CHROMO_2"/>
    <property type="match status" value="1"/>
</dbReference>